<dbReference type="RefSeq" id="WP_359783623.1">
    <property type="nucleotide sequence ID" value="NZ_JBEYRR010000016.1"/>
</dbReference>
<accession>A0ABV3M772</accession>
<comment type="caution">
    <text evidence="2">The sequence shown here is derived from an EMBL/GenBank/DDBJ whole genome shotgun (WGS) entry which is preliminary data.</text>
</comment>
<feature type="region of interest" description="Disordered" evidence="1">
    <location>
        <begin position="1"/>
        <end position="75"/>
    </location>
</feature>
<proteinExistence type="predicted"/>
<feature type="compositionally biased region" description="Low complexity" evidence="1">
    <location>
        <begin position="22"/>
        <end position="35"/>
    </location>
</feature>
<evidence type="ECO:0000313" key="3">
    <source>
        <dbReference type="Proteomes" id="UP001553843"/>
    </source>
</evidence>
<evidence type="ECO:0000256" key="1">
    <source>
        <dbReference type="SAM" id="MobiDB-lite"/>
    </source>
</evidence>
<evidence type="ECO:0000313" key="2">
    <source>
        <dbReference type="EMBL" id="MEW2367544.1"/>
    </source>
</evidence>
<name>A0ABV3M772_9ACTN</name>
<reference evidence="2 3" key="1">
    <citation type="submission" date="2024-06" db="EMBL/GenBank/DDBJ databases">
        <title>The Natural Products Discovery Center: Release of the First 8490 Sequenced Strains for Exploring Actinobacteria Biosynthetic Diversity.</title>
        <authorList>
            <person name="Kalkreuter E."/>
            <person name="Kautsar S.A."/>
            <person name="Yang D."/>
            <person name="Bader C.D."/>
            <person name="Teijaro C.N."/>
            <person name="Fluegel L."/>
            <person name="Davis C.M."/>
            <person name="Simpson J.R."/>
            <person name="Lauterbach L."/>
            <person name="Steele A.D."/>
            <person name="Gui C."/>
            <person name="Meng S."/>
            <person name="Li G."/>
            <person name="Viehrig K."/>
            <person name="Ye F."/>
            <person name="Su P."/>
            <person name="Kiefer A.F."/>
            <person name="Nichols A."/>
            <person name="Cepeda A.J."/>
            <person name="Yan W."/>
            <person name="Fan B."/>
            <person name="Jiang Y."/>
            <person name="Adhikari A."/>
            <person name="Zheng C.-J."/>
            <person name="Schuster L."/>
            <person name="Cowan T.M."/>
            <person name="Smanski M.J."/>
            <person name="Chevrette M.G."/>
            <person name="De Carvalho L.P.S."/>
            <person name="Shen B."/>
        </authorList>
    </citation>
    <scope>NUCLEOTIDE SEQUENCE [LARGE SCALE GENOMIC DNA]</scope>
    <source>
        <strain evidence="2 3">NPDC047833</strain>
    </source>
</reference>
<dbReference type="EMBL" id="JBEYRS010000027">
    <property type="protein sequence ID" value="MEW2367544.1"/>
    <property type="molecule type" value="Genomic_DNA"/>
</dbReference>
<sequence>MAGKRTRGADLAQARQALNEGAPPASTASPTPNSAYWTEEATPPAGQDEAPQDNHGRGRACERRRRAFLGWSSQG</sequence>
<organism evidence="2 3">
    <name type="scientific">Streptomyces huasconensis</name>
    <dbReference type="NCBI Taxonomy" id="1854574"/>
    <lineage>
        <taxon>Bacteria</taxon>
        <taxon>Bacillati</taxon>
        <taxon>Actinomycetota</taxon>
        <taxon>Actinomycetes</taxon>
        <taxon>Kitasatosporales</taxon>
        <taxon>Streptomycetaceae</taxon>
        <taxon>Streptomyces</taxon>
    </lineage>
</organism>
<dbReference type="Proteomes" id="UP001553843">
    <property type="component" value="Unassembled WGS sequence"/>
</dbReference>
<gene>
    <name evidence="2" type="ORF">AB0887_37155</name>
</gene>
<feature type="compositionally biased region" description="Basic and acidic residues" evidence="1">
    <location>
        <begin position="52"/>
        <end position="61"/>
    </location>
</feature>
<keyword evidence="3" id="KW-1185">Reference proteome</keyword>
<protein>
    <submittedName>
        <fullName evidence="2">Uncharacterized protein</fullName>
    </submittedName>
</protein>